<evidence type="ECO:0000256" key="2">
    <source>
        <dbReference type="ARBA" id="ARBA00023125"/>
    </source>
</evidence>
<dbReference type="InterPro" id="IPR036388">
    <property type="entry name" value="WH-like_DNA-bd_sf"/>
</dbReference>
<dbReference type="Pfam" id="PF01022">
    <property type="entry name" value="HTH_5"/>
    <property type="match status" value="1"/>
</dbReference>
<dbReference type="InterPro" id="IPR001845">
    <property type="entry name" value="HTH_ArsR_DNA-bd_dom"/>
</dbReference>
<keyword evidence="2" id="KW-0238">DNA-binding</keyword>
<dbReference type="Gene3D" id="1.10.10.10">
    <property type="entry name" value="Winged helix-like DNA-binding domain superfamily/Winged helix DNA-binding domain"/>
    <property type="match status" value="1"/>
</dbReference>
<evidence type="ECO:0000256" key="1">
    <source>
        <dbReference type="ARBA" id="ARBA00023015"/>
    </source>
</evidence>
<dbReference type="CDD" id="cd00090">
    <property type="entry name" value="HTH_ARSR"/>
    <property type="match status" value="1"/>
</dbReference>
<dbReference type="PANTHER" id="PTHR43132">
    <property type="entry name" value="ARSENICAL RESISTANCE OPERON REPRESSOR ARSR-RELATED"/>
    <property type="match status" value="1"/>
</dbReference>
<evidence type="ECO:0000259" key="4">
    <source>
        <dbReference type="PROSITE" id="PS50987"/>
    </source>
</evidence>
<keyword evidence="3" id="KW-0804">Transcription</keyword>
<dbReference type="SMART" id="SM00418">
    <property type="entry name" value="HTH_ARSR"/>
    <property type="match status" value="1"/>
</dbReference>
<organism evidence="5">
    <name type="scientific">hydrothermal vent metagenome</name>
    <dbReference type="NCBI Taxonomy" id="652676"/>
    <lineage>
        <taxon>unclassified sequences</taxon>
        <taxon>metagenomes</taxon>
        <taxon>ecological metagenomes</taxon>
    </lineage>
</organism>
<dbReference type="NCBIfam" id="NF033788">
    <property type="entry name" value="HTH_metalloreg"/>
    <property type="match status" value="1"/>
</dbReference>
<dbReference type="InterPro" id="IPR011991">
    <property type="entry name" value="ArsR-like_HTH"/>
</dbReference>
<dbReference type="PRINTS" id="PR00778">
    <property type="entry name" value="HTHARSR"/>
</dbReference>
<dbReference type="SUPFAM" id="SSF46785">
    <property type="entry name" value="Winged helix' DNA-binding domain"/>
    <property type="match status" value="1"/>
</dbReference>
<proteinExistence type="predicted"/>
<dbReference type="PANTHER" id="PTHR43132:SF6">
    <property type="entry name" value="HTH-TYPE TRANSCRIPTIONAL REPRESSOR CZRA"/>
    <property type="match status" value="1"/>
</dbReference>
<reference evidence="5" key="1">
    <citation type="submission" date="2018-06" db="EMBL/GenBank/DDBJ databases">
        <authorList>
            <person name="Zhirakovskaya E."/>
        </authorList>
    </citation>
    <scope>NUCLEOTIDE SEQUENCE</scope>
</reference>
<dbReference type="AlphaFoldDB" id="A0A3B1CVX6"/>
<dbReference type="GO" id="GO:0003700">
    <property type="term" value="F:DNA-binding transcription factor activity"/>
    <property type="evidence" value="ECO:0007669"/>
    <property type="project" value="InterPro"/>
</dbReference>
<dbReference type="InterPro" id="IPR051011">
    <property type="entry name" value="Metal_resp_trans_reg"/>
</dbReference>
<gene>
    <name evidence="5" type="ORF">MNBD_NITROSPIRAE03-645</name>
</gene>
<dbReference type="EMBL" id="UOGI01000388">
    <property type="protein sequence ID" value="VAX34766.1"/>
    <property type="molecule type" value="Genomic_DNA"/>
</dbReference>
<dbReference type="GO" id="GO:0003677">
    <property type="term" value="F:DNA binding"/>
    <property type="evidence" value="ECO:0007669"/>
    <property type="project" value="UniProtKB-KW"/>
</dbReference>
<sequence length="126" mass="13908">MNSNSMEACCPVKPELGSRPLLTEEQAVSLEQTFKILANGTRLRILHALFLAEEICVTDLADTLGMKPTAVSNQLQRLAFSGIIESRRAGNQIFYRIVDPCVVKLLDSAWCLTADAEARVRERSGN</sequence>
<keyword evidence="1" id="KW-0805">Transcription regulation</keyword>
<dbReference type="InterPro" id="IPR036390">
    <property type="entry name" value="WH_DNA-bd_sf"/>
</dbReference>
<name>A0A3B1CVX6_9ZZZZ</name>
<feature type="domain" description="HTH arsR-type" evidence="4">
    <location>
        <begin position="22"/>
        <end position="117"/>
    </location>
</feature>
<evidence type="ECO:0000313" key="5">
    <source>
        <dbReference type="EMBL" id="VAX34766.1"/>
    </source>
</evidence>
<evidence type="ECO:0000256" key="3">
    <source>
        <dbReference type="ARBA" id="ARBA00023163"/>
    </source>
</evidence>
<dbReference type="PROSITE" id="PS50987">
    <property type="entry name" value="HTH_ARSR_2"/>
    <property type="match status" value="1"/>
</dbReference>
<accession>A0A3B1CVX6</accession>
<protein>
    <submittedName>
        <fullName evidence="5">Transcriptional regulator, ArsR family</fullName>
    </submittedName>
</protein>